<dbReference type="SMART" id="SM00100">
    <property type="entry name" value="cNMP"/>
    <property type="match status" value="1"/>
</dbReference>
<protein>
    <submittedName>
        <fullName evidence="3">Adenylate cyclase, class 3</fullName>
    </submittedName>
</protein>
<evidence type="ECO:0000259" key="2">
    <source>
        <dbReference type="PROSITE" id="PS50125"/>
    </source>
</evidence>
<dbReference type="CDD" id="cd00038">
    <property type="entry name" value="CAP_ED"/>
    <property type="match status" value="1"/>
</dbReference>
<evidence type="ECO:0000313" key="4">
    <source>
        <dbReference type="Proteomes" id="UP000184603"/>
    </source>
</evidence>
<dbReference type="GO" id="GO:0035556">
    <property type="term" value="P:intracellular signal transduction"/>
    <property type="evidence" value="ECO:0007669"/>
    <property type="project" value="InterPro"/>
</dbReference>
<dbReference type="InterPro" id="IPR050503">
    <property type="entry name" value="cAMP-dep_PK_reg_su-like"/>
</dbReference>
<organism evidence="3 4">
    <name type="scientific">Desulfopila aestuarii DSM 18488</name>
    <dbReference type="NCBI Taxonomy" id="1121416"/>
    <lineage>
        <taxon>Bacteria</taxon>
        <taxon>Pseudomonadati</taxon>
        <taxon>Thermodesulfobacteriota</taxon>
        <taxon>Desulfobulbia</taxon>
        <taxon>Desulfobulbales</taxon>
        <taxon>Desulfocapsaceae</taxon>
        <taxon>Desulfopila</taxon>
    </lineage>
</organism>
<dbReference type="Pfam" id="PF00027">
    <property type="entry name" value="cNMP_binding"/>
    <property type="match status" value="1"/>
</dbReference>
<dbReference type="PANTHER" id="PTHR11635:SF152">
    <property type="entry name" value="CAMP-DEPENDENT PROTEIN KINASE TYPE I REGULATORY SUBUNIT-RELATED"/>
    <property type="match status" value="1"/>
</dbReference>
<dbReference type="InterPro" id="IPR018490">
    <property type="entry name" value="cNMP-bd_dom_sf"/>
</dbReference>
<dbReference type="RefSeq" id="WP_073611615.1">
    <property type="nucleotide sequence ID" value="NZ_FRFE01000001.1"/>
</dbReference>
<dbReference type="STRING" id="1121416.SAMN02745220_00262"/>
<dbReference type="InterPro" id="IPR000595">
    <property type="entry name" value="cNMP-bd_dom"/>
</dbReference>
<dbReference type="CDD" id="cd07302">
    <property type="entry name" value="CHD"/>
    <property type="match status" value="1"/>
</dbReference>
<dbReference type="Gene3D" id="2.60.120.10">
    <property type="entry name" value="Jelly Rolls"/>
    <property type="match status" value="1"/>
</dbReference>
<dbReference type="GO" id="GO:0004016">
    <property type="term" value="F:adenylate cyclase activity"/>
    <property type="evidence" value="ECO:0007669"/>
    <property type="project" value="UniProtKB-ARBA"/>
</dbReference>
<dbReference type="Gene3D" id="3.30.70.1230">
    <property type="entry name" value="Nucleotide cyclase"/>
    <property type="match status" value="1"/>
</dbReference>
<feature type="domain" description="Guanylate cyclase" evidence="2">
    <location>
        <begin position="15"/>
        <end position="139"/>
    </location>
</feature>
<dbReference type="PROSITE" id="PS50125">
    <property type="entry name" value="GUANYLATE_CYCLASE_2"/>
    <property type="match status" value="1"/>
</dbReference>
<evidence type="ECO:0000259" key="1">
    <source>
        <dbReference type="PROSITE" id="PS50042"/>
    </source>
</evidence>
<dbReference type="InterPro" id="IPR029787">
    <property type="entry name" value="Nucleotide_cyclase"/>
</dbReference>
<dbReference type="PANTHER" id="PTHR11635">
    <property type="entry name" value="CAMP-DEPENDENT PROTEIN KINASE REGULATORY CHAIN"/>
    <property type="match status" value="1"/>
</dbReference>
<proteinExistence type="predicted"/>
<dbReference type="SUPFAM" id="SSF51206">
    <property type="entry name" value="cAMP-binding domain-like"/>
    <property type="match status" value="1"/>
</dbReference>
<dbReference type="AlphaFoldDB" id="A0A1M7XWB5"/>
<evidence type="ECO:0000313" key="3">
    <source>
        <dbReference type="EMBL" id="SHO43032.1"/>
    </source>
</evidence>
<gene>
    <name evidence="3" type="ORF">SAMN02745220_00262</name>
</gene>
<dbReference type="GO" id="GO:0005952">
    <property type="term" value="C:cAMP-dependent protein kinase complex"/>
    <property type="evidence" value="ECO:0007669"/>
    <property type="project" value="InterPro"/>
</dbReference>
<dbReference type="OrthoDB" id="5429567at2"/>
<dbReference type="Proteomes" id="UP000184603">
    <property type="component" value="Unassembled WGS sequence"/>
</dbReference>
<dbReference type="GO" id="GO:0009190">
    <property type="term" value="P:cyclic nucleotide biosynthetic process"/>
    <property type="evidence" value="ECO:0007669"/>
    <property type="project" value="InterPro"/>
</dbReference>
<accession>A0A1M7XWB5</accession>
<sequence length="417" mass="47476">MVRDQEQDGPEREVVILMSDMVGYSQVTAHMRPDEVRDFIIHYHQVIYQLVGQPEAEPVEIEPLAGDGALMVFERLPGEERAEVCTRALRAALRVAHAVAEGKLQATRMGLYLGDIIEASLGARKVKFGSSFAVATRLEELCDYFGTCLLMDREVAENQSGDDRYLVSVGKVMLKSFSHPVHVYSVYEPGLQNLPHDVDTELLNRYVQLRNEAMLLFCGNSPLGITPNFPKVREMLAEAQELFVEMTGREDKSSDRILEYIRETPLPDEQFFTNGMTLSEKKRDTLGSKLFHLSSELLKAMNHEFYHALVVDTGWEKHFKLEWRKKGEHIITIHDLPDGVYFIDRGEVVTLNEDGEEIAILSAGTIFGEMAYFSEEKRRTATVVAKTDVVIRRITSEDFQKLPVIMKIFERIAMARR</sequence>
<dbReference type="GO" id="GO:0005829">
    <property type="term" value="C:cytosol"/>
    <property type="evidence" value="ECO:0007669"/>
    <property type="project" value="TreeGrafter"/>
</dbReference>
<dbReference type="SUPFAM" id="SSF55073">
    <property type="entry name" value="Nucleotide cyclase"/>
    <property type="match status" value="1"/>
</dbReference>
<reference evidence="3 4" key="1">
    <citation type="submission" date="2016-12" db="EMBL/GenBank/DDBJ databases">
        <authorList>
            <person name="Song W.-J."/>
            <person name="Kurnit D.M."/>
        </authorList>
    </citation>
    <scope>NUCLEOTIDE SEQUENCE [LARGE SCALE GENOMIC DNA]</scope>
    <source>
        <strain evidence="3 4">DSM 18488</strain>
    </source>
</reference>
<dbReference type="EMBL" id="FRFE01000001">
    <property type="protein sequence ID" value="SHO43032.1"/>
    <property type="molecule type" value="Genomic_DNA"/>
</dbReference>
<dbReference type="PROSITE" id="PS50042">
    <property type="entry name" value="CNMP_BINDING_3"/>
    <property type="match status" value="1"/>
</dbReference>
<dbReference type="InterPro" id="IPR001054">
    <property type="entry name" value="A/G_cyclase"/>
</dbReference>
<keyword evidence="4" id="KW-1185">Reference proteome</keyword>
<name>A0A1M7XWB5_9BACT</name>
<dbReference type="InterPro" id="IPR014710">
    <property type="entry name" value="RmlC-like_jellyroll"/>
</dbReference>
<feature type="domain" description="Cyclic nucleotide-binding" evidence="1">
    <location>
        <begin position="310"/>
        <end position="402"/>
    </location>
</feature>